<protein>
    <submittedName>
        <fullName evidence="1">Uncharacterized protein</fullName>
    </submittedName>
</protein>
<gene>
    <name evidence="1" type="ORF">QAD02_004088</name>
</gene>
<keyword evidence="2" id="KW-1185">Reference proteome</keyword>
<organism evidence="1 2">
    <name type="scientific">Eretmocerus hayati</name>
    <dbReference type="NCBI Taxonomy" id="131215"/>
    <lineage>
        <taxon>Eukaryota</taxon>
        <taxon>Metazoa</taxon>
        <taxon>Ecdysozoa</taxon>
        <taxon>Arthropoda</taxon>
        <taxon>Hexapoda</taxon>
        <taxon>Insecta</taxon>
        <taxon>Pterygota</taxon>
        <taxon>Neoptera</taxon>
        <taxon>Endopterygota</taxon>
        <taxon>Hymenoptera</taxon>
        <taxon>Apocrita</taxon>
        <taxon>Proctotrupomorpha</taxon>
        <taxon>Chalcidoidea</taxon>
        <taxon>Aphelinidae</taxon>
        <taxon>Aphelininae</taxon>
        <taxon>Eretmocerus</taxon>
    </lineage>
</organism>
<comment type="caution">
    <text evidence="1">The sequence shown here is derived from an EMBL/GenBank/DDBJ whole genome shotgun (WGS) entry which is preliminary data.</text>
</comment>
<evidence type="ECO:0000313" key="2">
    <source>
        <dbReference type="Proteomes" id="UP001239111"/>
    </source>
</evidence>
<proteinExistence type="predicted"/>
<reference evidence="1" key="1">
    <citation type="submission" date="2023-04" db="EMBL/GenBank/DDBJ databases">
        <title>A chromosome-level genome assembly of the parasitoid wasp Eretmocerus hayati.</title>
        <authorList>
            <person name="Zhong Y."/>
            <person name="Liu S."/>
            <person name="Liu Y."/>
        </authorList>
    </citation>
    <scope>NUCLEOTIDE SEQUENCE</scope>
    <source>
        <strain evidence="1">ZJU_SS_LIU_2023</strain>
    </source>
</reference>
<name>A0ACC2NPS4_9HYME</name>
<sequence length="107" mass="11468">MSSLKERRSNHRGDGISTACNPAAARRYAAPGSSGGGVTGSRSFRSLIHGSAPGPGSPVSPLRSRSKYELRSISFEGSKVLPWTSRLVHLLQTSIHLKRICSYNNTS</sequence>
<evidence type="ECO:0000313" key="1">
    <source>
        <dbReference type="EMBL" id="KAJ8672828.1"/>
    </source>
</evidence>
<dbReference type="EMBL" id="CM056743">
    <property type="protein sequence ID" value="KAJ8672828.1"/>
    <property type="molecule type" value="Genomic_DNA"/>
</dbReference>
<dbReference type="Proteomes" id="UP001239111">
    <property type="component" value="Chromosome 3"/>
</dbReference>
<accession>A0ACC2NPS4</accession>